<reference evidence="1 2" key="1">
    <citation type="submission" date="2018-04" db="EMBL/GenBank/DDBJ databases">
        <title>Flavobacterium sp. nov., isolated from glacier ice.</title>
        <authorList>
            <person name="Liu Q."/>
            <person name="Xin Y.-H."/>
        </authorList>
    </citation>
    <scope>NUCLEOTIDE SEQUENCE [LARGE SCALE GENOMIC DNA]</scope>
    <source>
        <strain evidence="1 2">RB1R5</strain>
    </source>
</reference>
<dbReference type="EMBL" id="QCZI01000017">
    <property type="protein sequence ID" value="PWA04214.1"/>
    <property type="molecule type" value="Genomic_DNA"/>
</dbReference>
<comment type="caution">
    <text evidence="1">The sequence shown here is derived from an EMBL/GenBank/DDBJ whole genome shotgun (WGS) entry which is preliminary data.</text>
</comment>
<keyword evidence="2" id="KW-1185">Reference proteome</keyword>
<sequence length="155" mass="17810">MKTSKKVEVSKKHSIADSIEITANIFEINSSESKFTPEEKELFITKQERPIRIKKQNKIIYEKYLTAIITAKIPIEGTVIINGHNNTIGEQNQNLSLVSANEVKTIIEKILLKSGRTDVIFEVNTFDKDLKIFSYDNLFQKDRYYNQTVVINIVA</sequence>
<dbReference type="OrthoDB" id="9805566at2"/>
<organism evidence="1 2">
    <name type="scientific">Flavobacterium psychrotolerans</name>
    <dbReference type="NCBI Taxonomy" id="2169410"/>
    <lineage>
        <taxon>Bacteria</taxon>
        <taxon>Pseudomonadati</taxon>
        <taxon>Bacteroidota</taxon>
        <taxon>Flavobacteriia</taxon>
        <taxon>Flavobacteriales</taxon>
        <taxon>Flavobacteriaceae</taxon>
        <taxon>Flavobacterium</taxon>
    </lineage>
</organism>
<name>A0A2U1JGT1_9FLAO</name>
<gene>
    <name evidence="1" type="ORF">DB895_12015</name>
</gene>
<proteinExistence type="predicted"/>
<dbReference type="AlphaFoldDB" id="A0A2U1JGT1"/>
<accession>A0A2U1JGT1</accession>
<protein>
    <submittedName>
        <fullName evidence="1">Uncharacterized protein</fullName>
    </submittedName>
</protein>
<evidence type="ECO:0000313" key="2">
    <source>
        <dbReference type="Proteomes" id="UP000245449"/>
    </source>
</evidence>
<dbReference type="Proteomes" id="UP000245449">
    <property type="component" value="Unassembled WGS sequence"/>
</dbReference>
<dbReference type="RefSeq" id="WP_116725611.1">
    <property type="nucleotide sequence ID" value="NZ_QCZI01000017.1"/>
</dbReference>
<evidence type="ECO:0000313" key="1">
    <source>
        <dbReference type="EMBL" id="PWA04214.1"/>
    </source>
</evidence>